<name>R0IXW9_EXST2</name>
<keyword evidence="1" id="KW-0472">Membrane</keyword>
<dbReference type="EMBL" id="KB908515">
    <property type="protein sequence ID" value="EOA89421.1"/>
    <property type="molecule type" value="Genomic_DNA"/>
</dbReference>
<feature type="transmembrane region" description="Helical" evidence="1">
    <location>
        <begin position="207"/>
        <end position="226"/>
    </location>
</feature>
<dbReference type="STRING" id="671987.R0IXW9"/>
<reference evidence="2 3" key="1">
    <citation type="journal article" date="2012" name="PLoS Pathog.">
        <title>Diverse lifestyles and strategies of plant pathogenesis encoded in the genomes of eighteen Dothideomycetes fungi.</title>
        <authorList>
            <person name="Ohm R.A."/>
            <person name="Feau N."/>
            <person name="Henrissat B."/>
            <person name="Schoch C.L."/>
            <person name="Horwitz B.A."/>
            <person name="Barry K.W."/>
            <person name="Condon B.J."/>
            <person name="Copeland A.C."/>
            <person name="Dhillon B."/>
            <person name="Glaser F."/>
            <person name="Hesse C.N."/>
            <person name="Kosti I."/>
            <person name="LaButti K."/>
            <person name="Lindquist E.A."/>
            <person name="Lucas S."/>
            <person name="Salamov A.A."/>
            <person name="Bradshaw R.E."/>
            <person name="Ciuffetti L."/>
            <person name="Hamelin R.C."/>
            <person name="Kema G.H.J."/>
            <person name="Lawrence C."/>
            <person name="Scott J.A."/>
            <person name="Spatafora J.W."/>
            <person name="Turgeon B.G."/>
            <person name="de Wit P.J.G.M."/>
            <person name="Zhong S."/>
            <person name="Goodwin S.B."/>
            <person name="Grigoriev I.V."/>
        </authorList>
    </citation>
    <scope>NUCLEOTIDE SEQUENCE [LARGE SCALE GENOMIC DNA]</scope>
    <source>
        <strain evidence="3">28A</strain>
    </source>
</reference>
<dbReference type="AlphaFoldDB" id="R0IXW9"/>
<protein>
    <submittedName>
        <fullName evidence="2">Uncharacterized protein</fullName>
    </submittedName>
</protein>
<reference evidence="2 3" key="2">
    <citation type="journal article" date="2013" name="PLoS Genet.">
        <title>Comparative genome structure, secondary metabolite, and effector coding capacity across Cochliobolus pathogens.</title>
        <authorList>
            <person name="Condon B.J."/>
            <person name="Leng Y."/>
            <person name="Wu D."/>
            <person name="Bushley K.E."/>
            <person name="Ohm R.A."/>
            <person name="Otillar R."/>
            <person name="Martin J."/>
            <person name="Schackwitz W."/>
            <person name="Grimwood J."/>
            <person name="MohdZainudin N."/>
            <person name="Xue C."/>
            <person name="Wang R."/>
            <person name="Manning V.A."/>
            <person name="Dhillon B."/>
            <person name="Tu Z.J."/>
            <person name="Steffenson B.J."/>
            <person name="Salamov A."/>
            <person name="Sun H."/>
            <person name="Lowry S."/>
            <person name="LaButti K."/>
            <person name="Han J."/>
            <person name="Copeland A."/>
            <person name="Lindquist E."/>
            <person name="Barry K."/>
            <person name="Schmutz J."/>
            <person name="Baker S.E."/>
            <person name="Ciuffetti L.M."/>
            <person name="Grigoriev I.V."/>
            <person name="Zhong S."/>
            <person name="Turgeon B.G."/>
        </authorList>
    </citation>
    <scope>NUCLEOTIDE SEQUENCE [LARGE SCALE GENOMIC DNA]</scope>
    <source>
        <strain evidence="3">28A</strain>
    </source>
</reference>
<evidence type="ECO:0000313" key="2">
    <source>
        <dbReference type="EMBL" id="EOA89421.1"/>
    </source>
</evidence>
<dbReference type="GeneID" id="19400340"/>
<dbReference type="OrthoDB" id="1937642at2759"/>
<keyword evidence="1" id="KW-1133">Transmembrane helix</keyword>
<sequence>MPALPAHLFIRRVLAFGIPSHEFSEQWKNPSDVFSVLLILGGDVVARALAQLAGSGIAPVAFSFGWVAYAVTAVVSAIGENKLMPLPDCQCKIINAKTGYVRDNCSWILGRVVRDFESWMDEGNSSRPIQSCVEKMIDEKWTVLRATDSAAKRPSQTGLCVSVYTALQARPGHLRAGSYLLGLATIVLQLFIAAIPCFLFGDWSILLVTAIGTVLALLNGSLSQWANEKWACRRNSNKTVILTRGNGSQHAIVIMANSRGLDLEDLAAGPTNVNVSASYTTRITVFGLAACWILLLITAAGIQEHSWFLLAVGTIGIIQNIFVAGWRRSPADFGIPLEFQTVIGNPKVMSCLFEVEETLPYVGRSLLDTFFPGILRPDEKARWAALEESAADRLKARNQVSATWIHSS</sequence>
<evidence type="ECO:0000313" key="3">
    <source>
        <dbReference type="Proteomes" id="UP000016935"/>
    </source>
</evidence>
<evidence type="ECO:0000256" key="1">
    <source>
        <dbReference type="SAM" id="Phobius"/>
    </source>
</evidence>
<proteinExistence type="predicted"/>
<keyword evidence="1" id="KW-0812">Transmembrane</keyword>
<feature type="transmembrane region" description="Helical" evidence="1">
    <location>
        <begin position="283"/>
        <end position="302"/>
    </location>
</feature>
<dbReference type="RefSeq" id="XP_008023201.1">
    <property type="nucleotide sequence ID" value="XM_008025010.1"/>
</dbReference>
<feature type="transmembrane region" description="Helical" evidence="1">
    <location>
        <begin position="57"/>
        <end position="78"/>
    </location>
</feature>
<keyword evidence="3" id="KW-1185">Reference proteome</keyword>
<accession>R0IXW9</accession>
<dbReference type="Proteomes" id="UP000016935">
    <property type="component" value="Unassembled WGS sequence"/>
</dbReference>
<dbReference type="HOGENOM" id="CLU_034489_0_0_1"/>
<feature type="transmembrane region" description="Helical" evidence="1">
    <location>
        <begin position="179"/>
        <end position="201"/>
    </location>
</feature>
<gene>
    <name evidence="2" type="ORF">SETTUDRAFT_167895</name>
</gene>
<organism evidence="2 3">
    <name type="scientific">Exserohilum turcicum (strain 28A)</name>
    <name type="common">Northern leaf blight fungus</name>
    <name type="synonym">Setosphaeria turcica</name>
    <dbReference type="NCBI Taxonomy" id="671987"/>
    <lineage>
        <taxon>Eukaryota</taxon>
        <taxon>Fungi</taxon>
        <taxon>Dikarya</taxon>
        <taxon>Ascomycota</taxon>
        <taxon>Pezizomycotina</taxon>
        <taxon>Dothideomycetes</taxon>
        <taxon>Pleosporomycetidae</taxon>
        <taxon>Pleosporales</taxon>
        <taxon>Pleosporineae</taxon>
        <taxon>Pleosporaceae</taxon>
        <taxon>Exserohilum</taxon>
    </lineage>
</organism>
<dbReference type="eggNOG" id="ENOG502SH7B">
    <property type="taxonomic scope" value="Eukaryota"/>
</dbReference>
<feature type="transmembrane region" description="Helical" evidence="1">
    <location>
        <begin position="308"/>
        <end position="326"/>
    </location>
</feature>